<dbReference type="RefSeq" id="WP_126575206.1">
    <property type="nucleotide sequence ID" value="NZ_RXZH01000007.1"/>
</dbReference>
<keyword evidence="1" id="KW-0812">Transmembrane</keyword>
<proteinExistence type="predicted"/>
<feature type="transmembrane region" description="Helical" evidence="1">
    <location>
        <begin position="80"/>
        <end position="98"/>
    </location>
</feature>
<feature type="transmembrane region" description="Helical" evidence="1">
    <location>
        <begin position="223"/>
        <end position="244"/>
    </location>
</feature>
<gene>
    <name evidence="2" type="ORF">EJ063_15220</name>
</gene>
<feature type="transmembrane region" description="Helical" evidence="1">
    <location>
        <begin position="324"/>
        <end position="344"/>
    </location>
</feature>
<keyword evidence="1" id="KW-0472">Membrane</keyword>
<feature type="transmembrane region" description="Helical" evidence="1">
    <location>
        <begin position="388"/>
        <end position="405"/>
    </location>
</feature>
<evidence type="ECO:0000313" key="2">
    <source>
        <dbReference type="EMBL" id="RTZ14661.1"/>
    </source>
</evidence>
<evidence type="ECO:0000256" key="1">
    <source>
        <dbReference type="SAM" id="Phobius"/>
    </source>
</evidence>
<name>A0A3S0MIG4_9VIBR</name>
<feature type="transmembrane region" description="Helical" evidence="1">
    <location>
        <begin position="49"/>
        <end position="73"/>
    </location>
</feature>
<dbReference type="OrthoDB" id="9807874at2"/>
<accession>A0A3S0MIG4</accession>
<dbReference type="EMBL" id="RXZH01000007">
    <property type="protein sequence ID" value="RTZ14661.1"/>
    <property type="molecule type" value="Genomic_DNA"/>
</dbReference>
<keyword evidence="1" id="KW-1133">Transmembrane helix</keyword>
<feature type="transmembrane region" description="Helical" evidence="1">
    <location>
        <begin position="201"/>
        <end position="217"/>
    </location>
</feature>
<evidence type="ECO:0000313" key="3">
    <source>
        <dbReference type="Proteomes" id="UP000268973"/>
    </source>
</evidence>
<dbReference type="AlphaFoldDB" id="A0A3S0MIG4"/>
<evidence type="ECO:0008006" key="4">
    <source>
        <dbReference type="Google" id="ProtNLM"/>
    </source>
</evidence>
<feature type="transmembrane region" description="Helical" evidence="1">
    <location>
        <begin position="110"/>
        <end position="127"/>
    </location>
</feature>
<keyword evidence="3" id="KW-1185">Reference proteome</keyword>
<protein>
    <recommendedName>
        <fullName evidence="4">O-antigen ligase domain-containing protein</fullName>
    </recommendedName>
</protein>
<comment type="caution">
    <text evidence="2">The sequence shown here is derived from an EMBL/GenBank/DDBJ whole genome shotgun (WGS) entry which is preliminary data.</text>
</comment>
<feature type="transmembrane region" description="Helical" evidence="1">
    <location>
        <begin position="364"/>
        <end position="382"/>
    </location>
</feature>
<feature type="transmembrane region" description="Helical" evidence="1">
    <location>
        <begin position="12"/>
        <end position="37"/>
    </location>
</feature>
<reference evidence="2 3" key="1">
    <citation type="submission" date="2018-12" db="EMBL/GenBank/DDBJ databases">
        <title>Vibrio sp. isolated from China Sea.</title>
        <authorList>
            <person name="Li Y."/>
        </authorList>
    </citation>
    <scope>NUCLEOTIDE SEQUENCE [LARGE SCALE GENOMIC DNA]</scope>
    <source>
        <strain evidence="2 3">BEI207</strain>
    </source>
</reference>
<organism evidence="2 3">
    <name type="scientific">Vibrio aquaticus</name>
    <dbReference type="NCBI Taxonomy" id="2496559"/>
    <lineage>
        <taxon>Bacteria</taxon>
        <taxon>Pseudomonadati</taxon>
        <taxon>Pseudomonadota</taxon>
        <taxon>Gammaproteobacteria</taxon>
        <taxon>Vibrionales</taxon>
        <taxon>Vibrionaceae</taxon>
        <taxon>Vibrio</taxon>
    </lineage>
</organism>
<dbReference type="Proteomes" id="UP000268973">
    <property type="component" value="Unassembled WGS sequence"/>
</dbReference>
<sequence>MPNPSKEYLVAINLFRLVSLTVGLSLVLSAVLIFFRLVTPVFGIDQYSFSQLIIIFNLIILAVSGFSISIIWLDKGKIPFSFIIFSLVLFVYFYYGFILNGINYFSFQHIYYFLAAYVFFEFGRNLLDYISFSRLQGLFKLGFFSNFFVVVCYKIMSVFYVIYPGYGGSFIGYIAIYFLSLRNRIYFFVSVILIVAQGKRSILLSFIASLVVYYAFFKVKLGFFFTFSLMISFVTALLLGIEYLDLYSIGGLGRLAYINPFSDRFDLYLGSSGRFDEILSMFRGFSSYGLEYLFGRGFGFSYEWELSYRPDFIEIKGYVHNTHLLIFALTGLVGLSIWLGYFIFVFSSIRRRMNGFPPHEQRIVQFFCMSLIFFFISGFFSLNIISDIFGVICVGVVHYLSIYCNRKGREAT</sequence>